<name>A0A5D4GUV9_9HYPH</name>
<feature type="domain" description="Four-carbon acid sugar kinase N-terminal" evidence="7">
    <location>
        <begin position="4"/>
        <end position="237"/>
    </location>
</feature>
<evidence type="ECO:0000256" key="1">
    <source>
        <dbReference type="ARBA" id="ARBA00005715"/>
    </source>
</evidence>
<dbReference type="Pfam" id="PF17042">
    <property type="entry name" value="NBD_C"/>
    <property type="match status" value="1"/>
</dbReference>
<keyword evidence="4 9" id="KW-0418">Kinase</keyword>
<dbReference type="Gene3D" id="3.40.50.10840">
    <property type="entry name" value="Putative sugar-binding, N-terminal domain"/>
    <property type="match status" value="1"/>
</dbReference>
<comment type="similarity">
    <text evidence="1">Belongs to the four-carbon acid sugar kinase family.</text>
</comment>
<dbReference type="GO" id="GO:0005524">
    <property type="term" value="F:ATP binding"/>
    <property type="evidence" value="ECO:0007669"/>
    <property type="project" value="UniProtKB-KW"/>
</dbReference>
<keyword evidence="3" id="KW-0547">Nucleotide-binding</keyword>
<reference evidence="9 10" key="2">
    <citation type="submission" date="2019-09" db="EMBL/GenBank/DDBJ databases">
        <title>Mesorhizobium sp. MaA-C15 isolated from Microcystis aeruginosa.</title>
        <authorList>
            <person name="Jeong S.E."/>
            <person name="Jin H.M."/>
            <person name="Jeon C.O."/>
        </authorList>
    </citation>
    <scope>NUCLEOTIDE SEQUENCE [LARGE SCALE GENOMIC DNA]</scope>
    <source>
        <strain evidence="9 10">MaA-C15</strain>
    </source>
</reference>
<dbReference type="SUPFAM" id="SSF142764">
    <property type="entry name" value="YgbK-like"/>
    <property type="match status" value="1"/>
</dbReference>
<keyword evidence="6" id="KW-0119">Carbohydrate metabolism</keyword>
<reference evidence="9 10" key="1">
    <citation type="submission" date="2019-08" db="EMBL/GenBank/DDBJ databases">
        <authorList>
            <person name="Seo Y.L."/>
        </authorList>
    </citation>
    <scope>NUCLEOTIDE SEQUENCE [LARGE SCALE GENOMIC DNA]</scope>
    <source>
        <strain evidence="9 10">MaA-C15</strain>
    </source>
</reference>
<accession>A0A5D4GUV9</accession>
<evidence type="ECO:0000313" key="10">
    <source>
        <dbReference type="Proteomes" id="UP000323258"/>
    </source>
</evidence>
<evidence type="ECO:0000313" key="9">
    <source>
        <dbReference type="EMBL" id="TYR31569.1"/>
    </source>
</evidence>
<dbReference type="Gene3D" id="3.40.980.20">
    <property type="entry name" value="Four-carbon acid sugar kinase, nucleotide binding domain"/>
    <property type="match status" value="1"/>
</dbReference>
<dbReference type="AlphaFoldDB" id="A0A5D4GUV9"/>
<dbReference type="Proteomes" id="UP000323258">
    <property type="component" value="Unassembled WGS sequence"/>
</dbReference>
<evidence type="ECO:0000256" key="2">
    <source>
        <dbReference type="ARBA" id="ARBA00022679"/>
    </source>
</evidence>
<dbReference type="RefSeq" id="WP_148915540.1">
    <property type="nucleotide sequence ID" value="NZ_VSZS01000064.1"/>
</dbReference>
<feature type="domain" description="Four-carbon acid sugar kinase nucleotide binding" evidence="8">
    <location>
        <begin position="257"/>
        <end position="405"/>
    </location>
</feature>
<evidence type="ECO:0000259" key="8">
    <source>
        <dbReference type="Pfam" id="PF17042"/>
    </source>
</evidence>
<proteinExistence type="inferred from homology"/>
<evidence type="ECO:0000256" key="5">
    <source>
        <dbReference type="ARBA" id="ARBA00022840"/>
    </source>
</evidence>
<evidence type="ECO:0000256" key="6">
    <source>
        <dbReference type="ARBA" id="ARBA00023277"/>
    </source>
</evidence>
<dbReference type="InterPro" id="IPR042213">
    <property type="entry name" value="NBD_C_sf"/>
</dbReference>
<sequence length="411" mass="42459">MAGIVFIGDDFTGASDTLATLAERGATVRLFLDAPQPQEAAGLDAIGIATDLRSRPPEEITSRLAGLMPAVKALSPRFVHYKICSTFDSAPHVGSIGAAVLQLEAALSPAHTLIVGGQPSLGRYCVFGMLLARAPDGAVHRIDRHPIMSRHPVTPMDEADLRIHLGRQGLADIGLFNRAQLQSDAQGLAAMLNQPGRTLVDAVDQSDIEQIATALRALPQESAPVMLVGASSVAETLRPPAGNRPAGKMSRTPGPRLAVAGSRSSATAAQVAAATLYECVPLTVEDFAAGAARTAKRCGDLLASGRNVLVHLDPARDYRLTSTALSDALANLTASILARTPVAAVAVAGGDTSGAVVARLGFRSLSFVARAGAGVAICRGHREASPLDGALLLLKGGQVGDLDTFDRFVAG</sequence>
<dbReference type="InterPro" id="IPR031475">
    <property type="entry name" value="NBD_C"/>
</dbReference>
<dbReference type="GO" id="GO:0016301">
    <property type="term" value="F:kinase activity"/>
    <property type="evidence" value="ECO:0007669"/>
    <property type="project" value="UniProtKB-KW"/>
</dbReference>
<comment type="caution">
    <text evidence="9">The sequence shown here is derived from an EMBL/GenBank/DDBJ whole genome shotgun (WGS) entry which is preliminary data.</text>
</comment>
<dbReference type="EMBL" id="VSZS01000064">
    <property type="protein sequence ID" value="TYR31569.1"/>
    <property type="molecule type" value="Genomic_DNA"/>
</dbReference>
<keyword evidence="5" id="KW-0067">ATP-binding</keyword>
<keyword evidence="2" id="KW-0808">Transferase</keyword>
<dbReference type="Pfam" id="PF07005">
    <property type="entry name" value="SBD_N"/>
    <property type="match status" value="1"/>
</dbReference>
<evidence type="ECO:0000259" key="7">
    <source>
        <dbReference type="Pfam" id="PF07005"/>
    </source>
</evidence>
<organism evidence="9 10">
    <name type="scientific">Neoaquamicrobium microcysteis</name>
    <dbReference type="NCBI Taxonomy" id="2682781"/>
    <lineage>
        <taxon>Bacteria</taxon>
        <taxon>Pseudomonadati</taxon>
        <taxon>Pseudomonadota</taxon>
        <taxon>Alphaproteobacteria</taxon>
        <taxon>Hyphomicrobiales</taxon>
        <taxon>Phyllobacteriaceae</taxon>
        <taxon>Neoaquamicrobium</taxon>
    </lineage>
</organism>
<protein>
    <submittedName>
        <fullName evidence="9">Four-carbon acid sugar kinase family protein</fullName>
    </submittedName>
</protein>
<evidence type="ECO:0000256" key="3">
    <source>
        <dbReference type="ARBA" id="ARBA00022741"/>
    </source>
</evidence>
<gene>
    <name evidence="9" type="ORF">FY036_14980</name>
</gene>
<dbReference type="InterPro" id="IPR010737">
    <property type="entry name" value="4-carb_acid_sugar_kinase_N"/>
</dbReference>
<evidence type="ECO:0000256" key="4">
    <source>
        <dbReference type="ARBA" id="ARBA00022777"/>
    </source>
</evidence>
<dbReference type="InterPro" id="IPR037051">
    <property type="entry name" value="4-carb_acid_sugar_kinase_N_sf"/>
</dbReference>
<dbReference type="OrthoDB" id="7686359at2"/>
<keyword evidence="10" id="KW-1185">Reference proteome</keyword>